<dbReference type="InterPro" id="IPR052901">
    <property type="entry name" value="Bact_TGase-like"/>
</dbReference>
<dbReference type="InterPro" id="IPR021878">
    <property type="entry name" value="TgpA_N"/>
</dbReference>
<protein>
    <submittedName>
        <fullName evidence="3">DUF3488 domain-containing protein</fullName>
    </submittedName>
</protein>
<sequence>MSTAAIPRDTRSAVERYFEIWLFLLVLTGFATLAATGKLDLPALLFVSAALVFRGYLLAKRETLMLSEQWTTYLTLAYVLFYLADFLFISRTFVGASVHLVLFSMVVKIFSVQRDRDLLYLAVLSFLEVLAAAVLTVDSVFLGAFAIFLLVAVATFMALEMRRTARRTPMAAREHAHARHFGRALALTAALLMCAILLAGTVIFFVLPRISANYLAAFAPRSVLATGFTDEVNLGQIGEIQQSSEVVMHVRVEGDSTGKNPDLHWRAIALANFDGRKWTNPAEQLRLLRARDGNFVLKEIVTAATPLPKNWQAINYRVMLEPGDSHLYFLAGQALGIFGNYRVIGYDRGFAFYNLDREHTIGTYQAVANVSVPTAVEPGGAIPPEVALYYLQLPAVDPRVRDLAANISASASSDFQRAKLLEEYLRAKFGYTLELPSTVPADPIANFLFARKQGHCEYFASSMALMLRTQGIPSRVVNGFRGGEFNTVTGNYIIRARDAHSWVEAYFPGAGWVPFDPTPSSPQPSAVGFGRIYYYLDAAREFWREWVINYDFSHQNAVSNSAVVRGRRFFERSRMTLQRYYAQMLQRARHLQDRAAETPQSWGTTGAFVVLGLVLLLNVRRIVRALRSLRLARTPGRAPQQAASIWYERMTRSVARRGYEKTPSQTPFEFVFTIDDPYLRARVEAFTRAYESARFADSPADAERLPHLFDDIQTSAR</sequence>
<feature type="transmembrane region" description="Helical" evidence="1">
    <location>
        <begin position="94"/>
        <end position="111"/>
    </location>
</feature>
<reference evidence="3" key="1">
    <citation type="submission" date="2020-07" db="EMBL/GenBank/DDBJ databases">
        <title>Huge and variable diversity of episymbiotic CPR bacteria and DPANN archaea in groundwater ecosystems.</title>
        <authorList>
            <person name="He C.Y."/>
            <person name="Keren R."/>
            <person name="Whittaker M."/>
            <person name="Farag I.F."/>
            <person name="Doudna J."/>
            <person name="Cate J.H.D."/>
            <person name="Banfield J.F."/>
        </authorList>
    </citation>
    <scope>NUCLEOTIDE SEQUENCE</scope>
    <source>
        <strain evidence="3">NC_groundwater_580_Pr5_B-0.1um_64_19</strain>
    </source>
</reference>
<feature type="transmembrane region" description="Helical" evidence="1">
    <location>
        <begin position="141"/>
        <end position="159"/>
    </location>
</feature>
<gene>
    <name evidence="3" type="ORF">HYX28_01165</name>
</gene>
<dbReference type="Gene3D" id="3.10.620.30">
    <property type="match status" value="1"/>
</dbReference>
<dbReference type="SMART" id="SM00460">
    <property type="entry name" value="TGc"/>
    <property type="match status" value="1"/>
</dbReference>
<name>A0A932A738_9BACT</name>
<dbReference type="SUPFAM" id="SSF54001">
    <property type="entry name" value="Cysteine proteinases"/>
    <property type="match status" value="1"/>
</dbReference>
<comment type="caution">
    <text evidence="3">The sequence shown here is derived from an EMBL/GenBank/DDBJ whole genome shotgun (WGS) entry which is preliminary data.</text>
</comment>
<dbReference type="InterPro" id="IPR038765">
    <property type="entry name" value="Papain-like_cys_pep_sf"/>
</dbReference>
<dbReference type="InterPro" id="IPR002931">
    <property type="entry name" value="Transglutaminase-like"/>
</dbReference>
<dbReference type="PANTHER" id="PTHR42736:SF1">
    <property type="entry name" value="PROTEIN-GLUTAMINE GAMMA-GLUTAMYLTRANSFERASE"/>
    <property type="match status" value="1"/>
</dbReference>
<proteinExistence type="predicted"/>
<keyword evidence="1" id="KW-1133">Transmembrane helix</keyword>
<organism evidence="3 4">
    <name type="scientific">Candidatus Korobacter versatilis</name>
    <dbReference type="NCBI Taxonomy" id="658062"/>
    <lineage>
        <taxon>Bacteria</taxon>
        <taxon>Pseudomonadati</taxon>
        <taxon>Acidobacteriota</taxon>
        <taxon>Terriglobia</taxon>
        <taxon>Terriglobales</taxon>
        <taxon>Candidatus Korobacteraceae</taxon>
        <taxon>Candidatus Korobacter</taxon>
    </lineage>
</organism>
<dbReference type="Pfam" id="PF01841">
    <property type="entry name" value="Transglut_core"/>
    <property type="match status" value="1"/>
</dbReference>
<dbReference type="Pfam" id="PF11992">
    <property type="entry name" value="TgpA_N"/>
    <property type="match status" value="1"/>
</dbReference>
<evidence type="ECO:0000313" key="3">
    <source>
        <dbReference type="EMBL" id="MBI2677371.1"/>
    </source>
</evidence>
<feature type="transmembrane region" description="Helical" evidence="1">
    <location>
        <begin position="180"/>
        <end position="207"/>
    </location>
</feature>
<feature type="transmembrane region" description="Helical" evidence="1">
    <location>
        <begin position="17"/>
        <end position="35"/>
    </location>
</feature>
<dbReference type="Pfam" id="PF13559">
    <property type="entry name" value="DUF4129"/>
    <property type="match status" value="1"/>
</dbReference>
<feature type="domain" description="Transglutaminase-like" evidence="2">
    <location>
        <begin position="448"/>
        <end position="519"/>
    </location>
</feature>
<evidence type="ECO:0000259" key="2">
    <source>
        <dbReference type="SMART" id="SM00460"/>
    </source>
</evidence>
<dbReference type="InterPro" id="IPR025403">
    <property type="entry name" value="TgpA-like_C"/>
</dbReference>
<feature type="transmembrane region" description="Helical" evidence="1">
    <location>
        <begin position="41"/>
        <end position="58"/>
    </location>
</feature>
<accession>A0A932A738</accession>
<keyword evidence="1" id="KW-0472">Membrane</keyword>
<evidence type="ECO:0000313" key="4">
    <source>
        <dbReference type="Proteomes" id="UP000779809"/>
    </source>
</evidence>
<feature type="transmembrane region" description="Helical" evidence="1">
    <location>
        <begin position="118"/>
        <end position="135"/>
    </location>
</feature>
<evidence type="ECO:0000256" key="1">
    <source>
        <dbReference type="SAM" id="Phobius"/>
    </source>
</evidence>
<keyword evidence="1" id="KW-0812">Transmembrane</keyword>
<dbReference type="AlphaFoldDB" id="A0A932A738"/>
<feature type="transmembrane region" description="Helical" evidence="1">
    <location>
        <begin position="70"/>
        <end position="88"/>
    </location>
</feature>
<dbReference type="Proteomes" id="UP000779809">
    <property type="component" value="Unassembled WGS sequence"/>
</dbReference>
<dbReference type="PANTHER" id="PTHR42736">
    <property type="entry name" value="PROTEIN-GLUTAMINE GAMMA-GLUTAMYLTRANSFERASE"/>
    <property type="match status" value="1"/>
</dbReference>
<dbReference type="EMBL" id="JACPNR010000004">
    <property type="protein sequence ID" value="MBI2677371.1"/>
    <property type="molecule type" value="Genomic_DNA"/>
</dbReference>